<keyword evidence="3" id="KW-0804">Transcription</keyword>
<proteinExistence type="predicted"/>
<dbReference type="SUPFAM" id="SSF47113">
    <property type="entry name" value="Histone-fold"/>
    <property type="match status" value="1"/>
</dbReference>
<dbReference type="OrthoDB" id="5402929at2759"/>
<dbReference type="GeneID" id="30201220"/>
<evidence type="ECO:0000313" key="8">
    <source>
        <dbReference type="Proteomes" id="UP000094112"/>
    </source>
</evidence>
<keyword evidence="2" id="KW-0805">Transcription regulation</keyword>
<evidence type="ECO:0000256" key="1">
    <source>
        <dbReference type="ARBA" id="ARBA00004123"/>
    </source>
</evidence>
<dbReference type="Pfam" id="PF07524">
    <property type="entry name" value="Bromo_TP"/>
    <property type="match status" value="1"/>
</dbReference>
<dbReference type="CDD" id="cd00076">
    <property type="entry name" value="HFD_SF"/>
    <property type="match status" value="1"/>
</dbReference>
<dbReference type="InterPro" id="IPR037818">
    <property type="entry name" value="TAF8"/>
</dbReference>
<feature type="compositionally biased region" description="Polar residues" evidence="5">
    <location>
        <begin position="239"/>
        <end position="253"/>
    </location>
</feature>
<accession>A0A1E3NUT2</accession>
<evidence type="ECO:0000259" key="6">
    <source>
        <dbReference type="SMART" id="SM00576"/>
    </source>
</evidence>
<sequence>MSPSSFNFSVLRVTIIQLLRSIGFDRCPPTLIDILTDIYIRHLQLLASECISLADLQGRREIKIQDITQSLENIGMIKPTNILDIYDQYEGPNKGAENFLLWVVGSIPENSRVVSKPTPEMLNTNKVKSNPVIPEYINALNNRQDPDEINGDALRNDQQRQQQQQQDEILDDDWLKFLMKKQSKIGHEERFKNTILNTQTSNSHSDYTVVGPRNEKLEEKLPYNIRYEEDDDDEDINIGSRQQSVEYRSDSYY</sequence>
<dbReference type="Gene3D" id="1.10.20.10">
    <property type="entry name" value="Histone, subunit A"/>
    <property type="match status" value="1"/>
</dbReference>
<comment type="subcellular location">
    <subcellularLocation>
        <location evidence="1">Nucleus</location>
    </subcellularLocation>
</comment>
<feature type="region of interest" description="Disordered" evidence="5">
    <location>
        <begin position="190"/>
        <end position="253"/>
    </location>
</feature>
<dbReference type="EMBL" id="KV454215">
    <property type="protein sequence ID" value="ODQ56844.1"/>
    <property type="molecule type" value="Genomic_DNA"/>
</dbReference>
<evidence type="ECO:0000313" key="7">
    <source>
        <dbReference type="EMBL" id="ODQ56844.1"/>
    </source>
</evidence>
<evidence type="ECO:0000256" key="3">
    <source>
        <dbReference type="ARBA" id="ARBA00023163"/>
    </source>
</evidence>
<feature type="domain" description="Bromodomain associated" evidence="6">
    <location>
        <begin position="4"/>
        <end position="80"/>
    </location>
</feature>
<name>A0A1E3NUT2_WICAA</name>
<organism evidence="7 8">
    <name type="scientific">Wickerhamomyces anomalus (strain ATCC 58044 / CBS 1984 / NCYC 433 / NRRL Y-366-8)</name>
    <name type="common">Yeast</name>
    <name type="synonym">Hansenula anomala</name>
    <dbReference type="NCBI Taxonomy" id="683960"/>
    <lineage>
        <taxon>Eukaryota</taxon>
        <taxon>Fungi</taxon>
        <taxon>Dikarya</taxon>
        <taxon>Ascomycota</taxon>
        <taxon>Saccharomycotina</taxon>
        <taxon>Saccharomycetes</taxon>
        <taxon>Phaffomycetales</taxon>
        <taxon>Wickerhamomycetaceae</taxon>
        <taxon>Wickerhamomyces</taxon>
    </lineage>
</organism>
<dbReference type="GO" id="GO:0046982">
    <property type="term" value="F:protein heterodimerization activity"/>
    <property type="evidence" value="ECO:0007669"/>
    <property type="project" value="InterPro"/>
</dbReference>
<keyword evidence="4" id="KW-0539">Nucleus</keyword>
<feature type="region of interest" description="Disordered" evidence="5">
    <location>
        <begin position="143"/>
        <end position="164"/>
    </location>
</feature>
<dbReference type="GO" id="GO:0005669">
    <property type="term" value="C:transcription factor TFIID complex"/>
    <property type="evidence" value="ECO:0007669"/>
    <property type="project" value="InterPro"/>
</dbReference>
<dbReference type="InterPro" id="IPR006565">
    <property type="entry name" value="BTP"/>
</dbReference>
<evidence type="ECO:0000256" key="2">
    <source>
        <dbReference type="ARBA" id="ARBA00023015"/>
    </source>
</evidence>
<feature type="compositionally biased region" description="Polar residues" evidence="5">
    <location>
        <begin position="194"/>
        <end position="206"/>
    </location>
</feature>
<dbReference type="STRING" id="683960.A0A1E3NUT2"/>
<dbReference type="PANTHER" id="PTHR46338:SF1">
    <property type="entry name" value="TRANSCRIPTION INITIATION FACTOR TFIID SUBUNIT 8"/>
    <property type="match status" value="1"/>
</dbReference>
<dbReference type="AlphaFoldDB" id="A0A1E3NUT2"/>
<dbReference type="SMART" id="SM00576">
    <property type="entry name" value="BTP"/>
    <property type="match status" value="1"/>
</dbReference>
<keyword evidence="8" id="KW-1185">Reference proteome</keyword>
<protein>
    <recommendedName>
        <fullName evidence="6">Bromodomain associated domain-containing protein</fullName>
    </recommendedName>
</protein>
<gene>
    <name evidence="7" type="ORF">WICANDRAFT_65725</name>
</gene>
<evidence type="ECO:0000256" key="4">
    <source>
        <dbReference type="ARBA" id="ARBA00023242"/>
    </source>
</evidence>
<reference evidence="7 8" key="1">
    <citation type="journal article" date="2016" name="Proc. Natl. Acad. Sci. U.S.A.">
        <title>Comparative genomics of biotechnologically important yeasts.</title>
        <authorList>
            <person name="Riley R."/>
            <person name="Haridas S."/>
            <person name="Wolfe K.H."/>
            <person name="Lopes M.R."/>
            <person name="Hittinger C.T."/>
            <person name="Goeker M."/>
            <person name="Salamov A.A."/>
            <person name="Wisecaver J.H."/>
            <person name="Long T.M."/>
            <person name="Calvey C.H."/>
            <person name="Aerts A.L."/>
            <person name="Barry K.W."/>
            <person name="Choi C."/>
            <person name="Clum A."/>
            <person name="Coughlan A.Y."/>
            <person name="Deshpande S."/>
            <person name="Douglass A.P."/>
            <person name="Hanson S.J."/>
            <person name="Klenk H.-P."/>
            <person name="LaButti K.M."/>
            <person name="Lapidus A."/>
            <person name="Lindquist E.A."/>
            <person name="Lipzen A.M."/>
            <person name="Meier-Kolthoff J.P."/>
            <person name="Ohm R.A."/>
            <person name="Otillar R.P."/>
            <person name="Pangilinan J.L."/>
            <person name="Peng Y."/>
            <person name="Rokas A."/>
            <person name="Rosa C.A."/>
            <person name="Scheuner C."/>
            <person name="Sibirny A.A."/>
            <person name="Slot J.C."/>
            <person name="Stielow J.B."/>
            <person name="Sun H."/>
            <person name="Kurtzman C.P."/>
            <person name="Blackwell M."/>
            <person name="Grigoriev I.V."/>
            <person name="Jeffries T.W."/>
        </authorList>
    </citation>
    <scope>NUCLEOTIDE SEQUENCE [LARGE SCALE GENOMIC DNA]</scope>
    <source>
        <strain evidence="8">ATCC 58044 / CBS 1984 / NCYC 433 / NRRL Y-366-8</strain>
    </source>
</reference>
<dbReference type="RefSeq" id="XP_019036051.1">
    <property type="nucleotide sequence ID" value="XM_019183974.1"/>
</dbReference>
<dbReference type="PANTHER" id="PTHR46338">
    <property type="entry name" value="TRANSCRIPTION INITIATION FACTOR TFIID SUBUNIT 8"/>
    <property type="match status" value="1"/>
</dbReference>
<dbReference type="InterPro" id="IPR009072">
    <property type="entry name" value="Histone-fold"/>
</dbReference>
<dbReference type="Proteomes" id="UP000094112">
    <property type="component" value="Unassembled WGS sequence"/>
</dbReference>
<evidence type="ECO:0000256" key="5">
    <source>
        <dbReference type="SAM" id="MobiDB-lite"/>
    </source>
</evidence>